<dbReference type="EMBL" id="JAFBMS010000005">
    <property type="protein sequence ID" value="KAG9352395.1"/>
    <property type="molecule type" value="Genomic_DNA"/>
</dbReference>
<accession>A0A8T2PIR5</accession>
<evidence type="ECO:0000313" key="1">
    <source>
        <dbReference type="EMBL" id="KAG9352395.1"/>
    </source>
</evidence>
<dbReference type="AlphaFoldDB" id="A0A8T2PIR5"/>
<dbReference type="Proteomes" id="UP000824540">
    <property type="component" value="Unassembled WGS sequence"/>
</dbReference>
<gene>
    <name evidence="1" type="ORF">JZ751_020808</name>
</gene>
<name>A0A8T2PIR5_9TELE</name>
<reference evidence="1" key="1">
    <citation type="thesis" date="2021" institute="BYU ScholarsArchive" country="Provo, UT, USA">
        <title>Applications of and Algorithms for Genome Assembly and Genomic Analyses with an Emphasis on Marine Teleosts.</title>
        <authorList>
            <person name="Pickett B.D."/>
        </authorList>
    </citation>
    <scope>NUCLEOTIDE SEQUENCE</scope>
    <source>
        <strain evidence="1">HI-2016</strain>
    </source>
</reference>
<proteinExistence type="predicted"/>
<organism evidence="1 2">
    <name type="scientific">Albula glossodonta</name>
    <name type="common">roundjaw bonefish</name>
    <dbReference type="NCBI Taxonomy" id="121402"/>
    <lineage>
        <taxon>Eukaryota</taxon>
        <taxon>Metazoa</taxon>
        <taxon>Chordata</taxon>
        <taxon>Craniata</taxon>
        <taxon>Vertebrata</taxon>
        <taxon>Euteleostomi</taxon>
        <taxon>Actinopterygii</taxon>
        <taxon>Neopterygii</taxon>
        <taxon>Teleostei</taxon>
        <taxon>Albuliformes</taxon>
        <taxon>Albulidae</taxon>
        <taxon>Albula</taxon>
    </lineage>
</organism>
<sequence>MAVEARLHSASALYPFTHRPQYSFHTPFCVGDKFFLKNNMILCQMDYEEGQLNGSFETQVQ</sequence>
<keyword evidence="2" id="KW-1185">Reference proteome</keyword>
<evidence type="ECO:0000313" key="2">
    <source>
        <dbReference type="Proteomes" id="UP000824540"/>
    </source>
</evidence>
<protein>
    <submittedName>
        <fullName evidence="1">Uncharacterized protein</fullName>
    </submittedName>
</protein>
<dbReference type="OrthoDB" id="6352355at2759"/>
<comment type="caution">
    <text evidence="1">The sequence shown here is derived from an EMBL/GenBank/DDBJ whole genome shotgun (WGS) entry which is preliminary data.</text>
</comment>